<feature type="signal peptide" evidence="2">
    <location>
        <begin position="1"/>
        <end position="34"/>
    </location>
</feature>
<accession>A0A0B8NNE6</accession>
<evidence type="ECO:0000256" key="2">
    <source>
        <dbReference type="SAM" id="SignalP"/>
    </source>
</evidence>
<reference evidence="5" key="1">
    <citation type="submission" date="2015-07" db="EMBL/GenBank/DDBJ databases">
        <title>Nocardia seriolae U-1 whole genome shotgun sequence.</title>
        <authorList>
            <person name="Imajoh M."/>
            <person name="Fukumoto Y."/>
            <person name="Sukeda M."/>
            <person name="Yamane J."/>
            <person name="Yamasaki K."/>
            <person name="Shimizu M."/>
            <person name="Ohnishi K."/>
            <person name="Oshima S."/>
        </authorList>
    </citation>
    <scope>NUCLEOTIDE SEQUENCE [LARGE SCALE GENOMIC DNA]</scope>
    <source>
        <strain evidence="5">U-1</strain>
    </source>
</reference>
<dbReference type="EMBL" id="BBYQ01000122">
    <property type="protein sequence ID" value="GAP31652.1"/>
    <property type="molecule type" value="Genomic_DNA"/>
</dbReference>
<proteinExistence type="predicted"/>
<feature type="chain" id="PRO_5011847016" evidence="2">
    <location>
        <begin position="35"/>
        <end position="96"/>
    </location>
</feature>
<feature type="compositionally biased region" description="Basic and acidic residues" evidence="1">
    <location>
        <begin position="52"/>
        <end position="62"/>
    </location>
</feature>
<evidence type="ECO:0000313" key="3">
    <source>
        <dbReference type="EMBL" id="APA97112.1"/>
    </source>
</evidence>
<feature type="region of interest" description="Disordered" evidence="1">
    <location>
        <begin position="38"/>
        <end position="96"/>
    </location>
</feature>
<evidence type="ECO:0000313" key="4">
    <source>
        <dbReference type="EMBL" id="GAP31652.1"/>
    </source>
</evidence>
<evidence type="ECO:0000313" key="6">
    <source>
        <dbReference type="Proteomes" id="UP000180166"/>
    </source>
</evidence>
<keyword evidence="5" id="KW-1185">Reference proteome</keyword>
<reference evidence="3 6" key="3">
    <citation type="submission" date="2016-10" db="EMBL/GenBank/DDBJ databases">
        <title>Genome sequence of Nocardia seriolae strain EM150506, isolated from Anguila japonica.</title>
        <authorList>
            <person name="Han H.-J."/>
        </authorList>
    </citation>
    <scope>NUCLEOTIDE SEQUENCE [LARGE SCALE GENOMIC DNA]</scope>
    <source>
        <strain evidence="3 6">EM150506</strain>
    </source>
</reference>
<dbReference type="Proteomes" id="UP000180166">
    <property type="component" value="Chromosome"/>
</dbReference>
<dbReference type="AlphaFoldDB" id="A0A0B8NNE6"/>
<reference evidence="4 5" key="2">
    <citation type="journal article" date="2016" name="Genome Announc.">
        <title>Draft Genome Sequence of Erythromycin- and Oxytetracycline-Sensitive Nocardia seriolae Strain U-1 (NBRC 110359).</title>
        <authorList>
            <person name="Imajoh M."/>
            <person name="Sukeda M."/>
            <person name="Shimizu M."/>
            <person name="Yamane J."/>
            <person name="Ohnishi K."/>
            <person name="Oshima S."/>
        </authorList>
    </citation>
    <scope>NUCLEOTIDE SEQUENCE [LARGE SCALE GENOMIC DNA]</scope>
    <source>
        <strain evidence="4 5">U-1</strain>
    </source>
</reference>
<dbReference type="Proteomes" id="UP000037179">
    <property type="component" value="Unassembled WGS sequence"/>
</dbReference>
<keyword evidence="2" id="KW-0732">Signal</keyword>
<protein>
    <submittedName>
        <fullName evidence="4">Uncharacterized protein</fullName>
    </submittedName>
</protein>
<dbReference type="EMBL" id="CP017839">
    <property type="protein sequence ID" value="APA97112.1"/>
    <property type="molecule type" value="Genomic_DNA"/>
</dbReference>
<sequence length="96" mass="9728">MNNDSTLRRRITARVAAASLTIGAVTLLTVPAAAAPPIGPTHATNHNGGGHADPRGGGDRGYGHGRGGHNQLHDDNATVKGHGGGDGYIPPHPHTH</sequence>
<name>A0A0B8NNE6_9NOCA</name>
<dbReference type="RefSeq" id="WP_033090242.1">
    <property type="nucleotide sequence ID" value="NZ_AP017900.1"/>
</dbReference>
<dbReference type="InterPro" id="IPR006311">
    <property type="entry name" value="TAT_signal"/>
</dbReference>
<organism evidence="4 5">
    <name type="scientific">Nocardia seriolae</name>
    <dbReference type="NCBI Taxonomy" id="37332"/>
    <lineage>
        <taxon>Bacteria</taxon>
        <taxon>Bacillati</taxon>
        <taxon>Actinomycetota</taxon>
        <taxon>Actinomycetes</taxon>
        <taxon>Mycobacteriales</taxon>
        <taxon>Nocardiaceae</taxon>
        <taxon>Nocardia</taxon>
    </lineage>
</organism>
<gene>
    <name evidence="3" type="ORF">NS506_03056</name>
    <name evidence="4" type="ORF">NSK11_contig00122-0010</name>
</gene>
<dbReference type="PROSITE" id="PS51318">
    <property type="entry name" value="TAT"/>
    <property type="match status" value="1"/>
</dbReference>
<dbReference type="KEGG" id="nsr:NS506_03056"/>
<dbReference type="GeneID" id="93369294"/>
<evidence type="ECO:0000313" key="5">
    <source>
        <dbReference type="Proteomes" id="UP000037179"/>
    </source>
</evidence>
<evidence type="ECO:0000256" key="1">
    <source>
        <dbReference type="SAM" id="MobiDB-lite"/>
    </source>
</evidence>